<dbReference type="AlphaFoldDB" id="A0A1L9TBE6"/>
<accession>A0A1L9TBE6</accession>
<dbReference type="SUPFAM" id="SSF50129">
    <property type="entry name" value="GroES-like"/>
    <property type="match status" value="1"/>
</dbReference>
<keyword evidence="4" id="KW-0560">Oxidoreductase</keyword>
<dbReference type="FunFam" id="3.40.50.720:FF:000022">
    <property type="entry name" value="Cinnamyl alcohol dehydrogenase"/>
    <property type="match status" value="1"/>
</dbReference>
<keyword evidence="3 5" id="KW-0862">Zinc</keyword>
<dbReference type="Pfam" id="PF00107">
    <property type="entry name" value="ADH_zinc_N"/>
    <property type="match status" value="1"/>
</dbReference>
<evidence type="ECO:0000256" key="1">
    <source>
        <dbReference type="ARBA" id="ARBA00001947"/>
    </source>
</evidence>
<evidence type="ECO:0000313" key="8">
    <source>
        <dbReference type="Proteomes" id="UP000184356"/>
    </source>
</evidence>
<dbReference type="InterPro" id="IPR013154">
    <property type="entry name" value="ADH-like_N"/>
</dbReference>
<dbReference type="InterPro" id="IPR002328">
    <property type="entry name" value="ADH_Zn_CS"/>
</dbReference>
<dbReference type="STRING" id="1036612.A0A1L9TBE6"/>
<dbReference type="InterPro" id="IPR013149">
    <property type="entry name" value="ADH-like_C"/>
</dbReference>
<dbReference type="VEuPathDB" id="FungiDB:ASPSYDRAFT_207339"/>
<dbReference type="Gene3D" id="3.90.180.10">
    <property type="entry name" value="Medium-chain alcohol dehydrogenases, catalytic domain"/>
    <property type="match status" value="1"/>
</dbReference>
<sequence length="339" mass="36823">MSVTFEVFRGSTEGRITTDKTTRVVQPNEVFIEMTHAGLCGSDEVFLNTGQVLGHEGIGVVQKIGRDVQDVKIGDRVGFGFTHFACGNCRWCSNGLDQHCQKGKRYGSHDLDIGAFAEGFVMDAGSVVPIPDGYDSADAAPLMCAGATVWAVLTEYGVRPTDRVGIMGVGGLGHLGIKLAAAMGCHVVVLSRSEAKREEAYKFGASEYHAFGPDQKLDDFEPLDHLLLCGSHEVDLPSIVPLMNVHGSVYPLTVQFSPLQIPTIPIIQNGIRIQGSMVASRHGLCNLVQFAAEKKITPMIMKFPLTRDGIEDAMQILREGRMRYCAVLVRDPRAARDGF</sequence>
<evidence type="ECO:0000256" key="3">
    <source>
        <dbReference type="ARBA" id="ARBA00022833"/>
    </source>
</evidence>
<gene>
    <name evidence="7" type="ORF">ASPSYDRAFT_207339</name>
</gene>
<dbReference type="SMART" id="SM00829">
    <property type="entry name" value="PKS_ER"/>
    <property type="match status" value="1"/>
</dbReference>
<dbReference type="PANTHER" id="PTHR42683">
    <property type="entry name" value="ALDEHYDE REDUCTASE"/>
    <property type="match status" value="1"/>
</dbReference>
<evidence type="ECO:0000256" key="4">
    <source>
        <dbReference type="ARBA" id="ARBA00023002"/>
    </source>
</evidence>
<comment type="cofactor">
    <cofactor evidence="1 5">
        <name>Zn(2+)</name>
        <dbReference type="ChEBI" id="CHEBI:29105"/>
    </cofactor>
</comment>
<dbReference type="CDD" id="cd05283">
    <property type="entry name" value="CAD1"/>
    <property type="match status" value="1"/>
</dbReference>
<dbReference type="OrthoDB" id="1879366at2759"/>
<dbReference type="InterPro" id="IPR011032">
    <property type="entry name" value="GroES-like_sf"/>
</dbReference>
<dbReference type="GO" id="GO:0016616">
    <property type="term" value="F:oxidoreductase activity, acting on the CH-OH group of donors, NAD or NADP as acceptor"/>
    <property type="evidence" value="ECO:0007669"/>
    <property type="project" value="InterPro"/>
</dbReference>
<keyword evidence="8" id="KW-1185">Reference proteome</keyword>
<evidence type="ECO:0000256" key="2">
    <source>
        <dbReference type="ARBA" id="ARBA00022723"/>
    </source>
</evidence>
<dbReference type="GeneID" id="63759991"/>
<protein>
    <recommendedName>
        <fullName evidence="6">Enoyl reductase (ER) domain-containing protein</fullName>
    </recommendedName>
</protein>
<dbReference type="InterPro" id="IPR020843">
    <property type="entry name" value="ER"/>
</dbReference>
<organism evidence="7 8">
    <name type="scientific">Aspergillus sydowii CBS 593.65</name>
    <dbReference type="NCBI Taxonomy" id="1036612"/>
    <lineage>
        <taxon>Eukaryota</taxon>
        <taxon>Fungi</taxon>
        <taxon>Dikarya</taxon>
        <taxon>Ascomycota</taxon>
        <taxon>Pezizomycotina</taxon>
        <taxon>Eurotiomycetes</taxon>
        <taxon>Eurotiomycetidae</taxon>
        <taxon>Eurotiales</taxon>
        <taxon>Aspergillaceae</taxon>
        <taxon>Aspergillus</taxon>
        <taxon>Aspergillus subgen. Nidulantes</taxon>
    </lineage>
</organism>
<dbReference type="Pfam" id="PF08240">
    <property type="entry name" value="ADH_N"/>
    <property type="match status" value="1"/>
</dbReference>
<dbReference type="GO" id="GO:0008270">
    <property type="term" value="F:zinc ion binding"/>
    <property type="evidence" value="ECO:0007669"/>
    <property type="project" value="InterPro"/>
</dbReference>
<dbReference type="InterPro" id="IPR047109">
    <property type="entry name" value="CAD-like"/>
</dbReference>
<dbReference type="PROSITE" id="PS00059">
    <property type="entry name" value="ADH_ZINC"/>
    <property type="match status" value="1"/>
</dbReference>
<name>A0A1L9TBE6_9EURO</name>
<dbReference type="Gene3D" id="3.40.50.720">
    <property type="entry name" value="NAD(P)-binding Rossmann-like Domain"/>
    <property type="match status" value="1"/>
</dbReference>
<evidence type="ECO:0000259" key="6">
    <source>
        <dbReference type="SMART" id="SM00829"/>
    </source>
</evidence>
<keyword evidence="2 5" id="KW-0479">Metal-binding</keyword>
<evidence type="ECO:0000256" key="5">
    <source>
        <dbReference type="RuleBase" id="RU361277"/>
    </source>
</evidence>
<evidence type="ECO:0000313" key="7">
    <source>
        <dbReference type="EMBL" id="OJJ56731.1"/>
    </source>
</evidence>
<dbReference type="InterPro" id="IPR036291">
    <property type="entry name" value="NAD(P)-bd_dom_sf"/>
</dbReference>
<dbReference type="EMBL" id="KV878590">
    <property type="protein sequence ID" value="OJJ56731.1"/>
    <property type="molecule type" value="Genomic_DNA"/>
</dbReference>
<dbReference type="Proteomes" id="UP000184356">
    <property type="component" value="Unassembled WGS sequence"/>
</dbReference>
<proteinExistence type="inferred from homology"/>
<reference evidence="8" key="1">
    <citation type="journal article" date="2017" name="Genome Biol.">
        <title>Comparative genomics reveals high biological diversity and specific adaptations in the industrially and medically important fungal genus Aspergillus.</title>
        <authorList>
            <person name="de Vries R.P."/>
            <person name="Riley R."/>
            <person name="Wiebenga A."/>
            <person name="Aguilar-Osorio G."/>
            <person name="Amillis S."/>
            <person name="Uchima C.A."/>
            <person name="Anderluh G."/>
            <person name="Asadollahi M."/>
            <person name="Askin M."/>
            <person name="Barry K."/>
            <person name="Battaglia E."/>
            <person name="Bayram O."/>
            <person name="Benocci T."/>
            <person name="Braus-Stromeyer S.A."/>
            <person name="Caldana C."/>
            <person name="Canovas D."/>
            <person name="Cerqueira G.C."/>
            <person name="Chen F."/>
            <person name="Chen W."/>
            <person name="Choi C."/>
            <person name="Clum A."/>
            <person name="Dos Santos R.A."/>
            <person name="Damasio A.R."/>
            <person name="Diallinas G."/>
            <person name="Emri T."/>
            <person name="Fekete E."/>
            <person name="Flipphi M."/>
            <person name="Freyberg S."/>
            <person name="Gallo A."/>
            <person name="Gournas C."/>
            <person name="Habgood R."/>
            <person name="Hainaut M."/>
            <person name="Harispe M.L."/>
            <person name="Henrissat B."/>
            <person name="Hilden K.S."/>
            <person name="Hope R."/>
            <person name="Hossain A."/>
            <person name="Karabika E."/>
            <person name="Karaffa L."/>
            <person name="Karanyi Z."/>
            <person name="Krasevec N."/>
            <person name="Kuo A."/>
            <person name="Kusch H."/>
            <person name="LaButti K."/>
            <person name="Lagendijk E.L."/>
            <person name="Lapidus A."/>
            <person name="Levasseur A."/>
            <person name="Lindquist E."/>
            <person name="Lipzen A."/>
            <person name="Logrieco A.F."/>
            <person name="MacCabe A."/>
            <person name="Maekelae M.R."/>
            <person name="Malavazi I."/>
            <person name="Melin P."/>
            <person name="Meyer V."/>
            <person name="Mielnichuk N."/>
            <person name="Miskei M."/>
            <person name="Molnar A.P."/>
            <person name="Mule G."/>
            <person name="Ngan C.Y."/>
            <person name="Orejas M."/>
            <person name="Orosz E."/>
            <person name="Ouedraogo J.P."/>
            <person name="Overkamp K.M."/>
            <person name="Park H.-S."/>
            <person name="Perrone G."/>
            <person name="Piumi F."/>
            <person name="Punt P.J."/>
            <person name="Ram A.F."/>
            <person name="Ramon A."/>
            <person name="Rauscher S."/>
            <person name="Record E."/>
            <person name="Riano-Pachon D.M."/>
            <person name="Robert V."/>
            <person name="Roehrig J."/>
            <person name="Ruller R."/>
            <person name="Salamov A."/>
            <person name="Salih N.S."/>
            <person name="Samson R.A."/>
            <person name="Sandor E."/>
            <person name="Sanguinetti M."/>
            <person name="Schuetze T."/>
            <person name="Sepcic K."/>
            <person name="Shelest E."/>
            <person name="Sherlock G."/>
            <person name="Sophianopoulou V."/>
            <person name="Squina F.M."/>
            <person name="Sun H."/>
            <person name="Susca A."/>
            <person name="Todd R.B."/>
            <person name="Tsang A."/>
            <person name="Unkles S.E."/>
            <person name="van de Wiele N."/>
            <person name="van Rossen-Uffink D."/>
            <person name="Oliveira J.V."/>
            <person name="Vesth T.C."/>
            <person name="Visser J."/>
            <person name="Yu J.-H."/>
            <person name="Zhou M."/>
            <person name="Andersen M.R."/>
            <person name="Archer D.B."/>
            <person name="Baker S.E."/>
            <person name="Benoit I."/>
            <person name="Brakhage A.A."/>
            <person name="Braus G.H."/>
            <person name="Fischer R."/>
            <person name="Frisvad J.C."/>
            <person name="Goldman G.H."/>
            <person name="Houbraken J."/>
            <person name="Oakley B."/>
            <person name="Pocsi I."/>
            <person name="Scazzocchio C."/>
            <person name="Seiboth B."/>
            <person name="vanKuyk P.A."/>
            <person name="Wortman J."/>
            <person name="Dyer P.S."/>
            <person name="Grigoriev I.V."/>
        </authorList>
    </citation>
    <scope>NUCLEOTIDE SEQUENCE [LARGE SCALE GENOMIC DNA]</scope>
    <source>
        <strain evidence="8">CBS 593.65</strain>
    </source>
</reference>
<comment type="similarity">
    <text evidence="5">Belongs to the zinc-containing alcohol dehydrogenase family.</text>
</comment>
<dbReference type="SUPFAM" id="SSF51735">
    <property type="entry name" value="NAD(P)-binding Rossmann-fold domains"/>
    <property type="match status" value="1"/>
</dbReference>
<feature type="domain" description="Enoyl reductase (ER)" evidence="6">
    <location>
        <begin position="10"/>
        <end position="328"/>
    </location>
</feature>
<dbReference type="RefSeq" id="XP_040700537.1">
    <property type="nucleotide sequence ID" value="XM_040843918.1"/>
</dbReference>